<name>A0A1V2H3B7_9PROT</name>
<dbReference type="OrthoDB" id="582170at2"/>
<proteinExistence type="predicted"/>
<sequence length="118" mass="13020">MLTGCRILVAETDYVAATEMATSLQEAGATILGPVPTEDMAIDILLPGDVDLVIFNALLRERRVALLPACLARQEVVSMMVNDLELRSDDPLCQGRKQLLHPLHYPHFKQVVAELLAR</sequence>
<evidence type="ECO:0000313" key="1">
    <source>
        <dbReference type="EMBL" id="ONG53988.1"/>
    </source>
</evidence>
<accession>A0A1V2H3B7</accession>
<reference evidence="1 2" key="1">
    <citation type="submission" date="2016-10" db="EMBL/GenBank/DDBJ databases">
        <title>Draft Genome sequence of Roseomonas sp. strain M3.</title>
        <authorList>
            <person name="Subhash Y."/>
            <person name="Lee S."/>
        </authorList>
    </citation>
    <scope>NUCLEOTIDE SEQUENCE [LARGE SCALE GENOMIC DNA]</scope>
    <source>
        <strain evidence="1 2">M3</strain>
    </source>
</reference>
<dbReference type="RefSeq" id="WP_076957396.1">
    <property type="nucleotide sequence ID" value="NZ_MLCO01000090.1"/>
</dbReference>
<gene>
    <name evidence="1" type="ORF">BKE38_10965</name>
</gene>
<protein>
    <recommendedName>
        <fullName evidence="3">Response regulatory domain-containing protein</fullName>
    </recommendedName>
</protein>
<dbReference type="EMBL" id="MLCO01000090">
    <property type="protein sequence ID" value="ONG53988.1"/>
    <property type="molecule type" value="Genomic_DNA"/>
</dbReference>
<dbReference type="Proteomes" id="UP000188879">
    <property type="component" value="Unassembled WGS sequence"/>
</dbReference>
<keyword evidence="2" id="KW-1185">Reference proteome</keyword>
<comment type="caution">
    <text evidence="1">The sequence shown here is derived from an EMBL/GenBank/DDBJ whole genome shotgun (WGS) entry which is preliminary data.</text>
</comment>
<evidence type="ECO:0000313" key="2">
    <source>
        <dbReference type="Proteomes" id="UP000188879"/>
    </source>
</evidence>
<dbReference type="Gene3D" id="3.40.50.2300">
    <property type="match status" value="1"/>
</dbReference>
<dbReference type="AlphaFoldDB" id="A0A1V2H3B7"/>
<organism evidence="1 2">
    <name type="scientific">Teichococcus deserti</name>
    <dbReference type="NCBI Taxonomy" id="1817963"/>
    <lineage>
        <taxon>Bacteria</taxon>
        <taxon>Pseudomonadati</taxon>
        <taxon>Pseudomonadota</taxon>
        <taxon>Alphaproteobacteria</taxon>
        <taxon>Acetobacterales</taxon>
        <taxon>Roseomonadaceae</taxon>
        <taxon>Roseomonas</taxon>
    </lineage>
</organism>
<evidence type="ECO:0008006" key="3">
    <source>
        <dbReference type="Google" id="ProtNLM"/>
    </source>
</evidence>